<proteinExistence type="predicted"/>
<keyword evidence="3" id="KW-1185">Reference proteome</keyword>
<organism evidence="2 3">
    <name type="scientific">Amblyomma americanum</name>
    <name type="common">Lone star tick</name>
    <dbReference type="NCBI Taxonomy" id="6943"/>
    <lineage>
        <taxon>Eukaryota</taxon>
        <taxon>Metazoa</taxon>
        <taxon>Ecdysozoa</taxon>
        <taxon>Arthropoda</taxon>
        <taxon>Chelicerata</taxon>
        <taxon>Arachnida</taxon>
        <taxon>Acari</taxon>
        <taxon>Parasitiformes</taxon>
        <taxon>Ixodida</taxon>
        <taxon>Ixodoidea</taxon>
        <taxon>Ixodidae</taxon>
        <taxon>Amblyomminae</taxon>
        <taxon>Amblyomma</taxon>
    </lineage>
</organism>
<feature type="compositionally biased region" description="Polar residues" evidence="1">
    <location>
        <begin position="38"/>
        <end position="47"/>
    </location>
</feature>
<gene>
    <name evidence="2" type="ORF">V5799_023017</name>
</gene>
<accession>A0AAQ4FKC7</accession>
<dbReference type="AlphaFoldDB" id="A0AAQ4FKC7"/>
<evidence type="ECO:0000256" key="1">
    <source>
        <dbReference type="SAM" id="MobiDB-lite"/>
    </source>
</evidence>
<name>A0AAQ4FKC7_AMBAM</name>
<feature type="region of interest" description="Disordered" evidence="1">
    <location>
        <begin position="25"/>
        <end position="47"/>
    </location>
</feature>
<protein>
    <submittedName>
        <fullName evidence="2">Uncharacterized protein</fullName>
    </submittedName>
</protein>
<dbReference type="Proteomes" id="UP001321473">
    <property type="component" value="Unassembled WGS sequence"/>
</dbReference>
<dbReference type="EMBL" id="JARKHS020002009">
    <property type="protein sequence ID" value="KAK8787203.1"/>
    <property type="molecule type" value="Genomic_DNA"/>
</dbReference>
<sequence>MRRFKRTESSLAFVCYIEGNERPISARGEPTEMRPPWTVSNTLTSNRLPNAEAAEPLREMGFANSASNFKLESQGRVFAITTNLLGKEASIDASGTSDGEKAWLTQEEFLQERHHSRCSRNATVPDAE</sequence>
<evidence type="ECO:0000313" key="2">
    <source>
        <dbReference type="EMBL" id="KAK8787203.1"/>
    </source>
</evidence>
<reference evidence="2 3" key="1">
    <citation type="journal article" date="2023" name="Arcadia Sci">
        <title>De novo assembly of a long-read Amblyomma americanum tick genome.</title>
        <authorList>
            <person name="Chou S."/>
            <person name="Poskanzer K.E."/>
            <person name="Rollins M."/>
            <person name="Thuy-Boun P.S."/>
        </authorList>
    </citation>
    <scope>NUCLEOTIDE SEQUENCE [LARGE SCALE GENOMIC DNA]</scope>
    <source>
        <strain evidence="2">F_SG_1</strain>
        <tissue evidence="2">Salivary glands</tissue>
    </source>
</reference>
<evidence type="ECO:0000313" key="3">
    <source>
        <dbReference type="Proteomes" id="UP001321473"/>
    </source>
</evidence>
<comment type="caution">
    <text evidence="2">The sequence shown here is derived from an EMBL/GenBank/DDBJ whole genome shotgun (WGS) entry which is preliminary data.</text>
</comment>